<dbReference type="EMBL" id="CP039865">
    <property type="protein sequence ID" value="QCK87823.1"/>
    <property type="molecule type" value="Genomic_DNA"/>
</dbReference>
<keyword evidence="12" id="KW-1185">Reference proteome</keyword>
<dbReference type="GO" id="GO:0016780">
    <property type="term" value="F:phosphotransferase activity, for other substituted phosphate groups"/>
    <property type="evidence" value="ECO:0007669"/>
    <property type="project" value="TreeGrafter"/>
</dbReference>
<gene>
    <name evidence="11" type="ORF">E8L99_19720</name>
</gene>
<dbReference type="GO" id="GO:0000271">
    <property type="term" value="P:polysaccharide biosynthetic process"/>
    <property type="evidence" value="ECO:0007669"/>
    <property type="project" value="UniProtKB-KW"/>
</dbReference>
<dbReference type="OrthoDB" id="9808602at2"/>
<evidence type="ECO:0000259" key="10">
    <source>
        <dbReference type="Pfam" id="PF02397"/>
    </source>
</evidence>
<reference evidence="11 12" key="1">
    <citation type="submission" date="2019-04" db="EMBL/GenBank/DDBJ databases">
        <title>Phreatobacter aquaticus sp. nov.</title>
        <authorList>
            <person name="Choi A."/>
            <person name="Baek K."/>
        </authorList>
    </citation>
    <scope>NUCLEOTIDE SEQUENCE [LARGE SCALE GENOMIC DNA]</scope>
    <source>
        <strain evidence="11 12">NMCR1094</strain>
    </source>
</reference>
<name>A0A4D7QPG7_9HYPH</name>
<evidence type="ECO:0000256" key="7">
    <source>
        <dbReference type="ARBA" id="ARBA00023136"/>
    </source>
</evidence>
<accession>A0A4D7QPG7</accession>
<evidence type="ECO:0000256" key="3">
    <source>
        <dbReference type="ARBA" id="ARBA00022475"/>
    </source>
</evidence>
<dbReference type="Pfam" id="PF02397">
    <property type="entry name" value="Bac_transf"/>
    <property type="match status" value="1"/>
</dbReference>
<dbReference type="KEGG" id="paqt:E8L99_19720"/>
<comment type="similarity">
    <text evidence="2">Belongs to the bacterial sugar transferase family.</text>
</comment>
<evidence type="ECO:0000256" key="8">
    <source>
        <dbReference type="ARBA" id="ARBA00023169"/>
    </source>
</evidence>
<evidence type="ECO:0000313" key="11">
    <source>
        <dbReference type="EMBL" id="QCK87823.1"/>
    </source>
</evidence>
<keyword evidence="8" id="KW-0270">Exopolysaccharide synthesis</keyword>
<evidence type="ECO:0000256" key="4">
    <source>
        <dbReference type="ARBA" id="ARBA00022679"/>
    </source>
</evidence>
<protein>
    <submittedName>
        <fullName evidence="11">Sugar transferase</fullName>
    </submittedName>
</protein>
<comment type="subcellular location">
    <subcellularLocation>
        <location evidence="1">Cell membrane</location>
    </subcellularLocation>
</comment>
<dbReference type="Proteomes" id="UP000298588">
    <property type="component" value="Chromosome"/>
</dbReference>
<organism evidence="11 12">
    <name type="scientific">Phreatobacter aquaticus</name>
    <dbReference type="NCBI Taxonomy" id="2570229"/>
    <lineage>
        <taxon>Bacteria</taxon>
        <taxon>Pseudomonadati</taxon>
        <taxon>Pseudomonadota</taxon>
        <taxon>Alphaproteobacteria</taxon>
        <taxon>Hyphomicrobiales</taxon>
        <taxon>Phreatobacteraceae</taxon>
        <taxon>Phreatobacter</taxon>
    </lineage>
</organism>
<sequence length="230" mass="25285">MSKSLPNHDIALAFPAARTGGSVISNLACTGCKSVVDFLGALVAFLMLWPLLLGIAIAIRMSDGGPAIFSQTRIGKNGRPFKCFKFRSMVLNAEQALKDHLASSPQAQAEWAEHQKLSSDPRITSFGRFLRKTSLDELPQVFNILMGQMSFVGPRPIVPDEIPRYGESFAHCFSVPPGLTGLWQISGRSDCGYQNRVALDCRYASDWNLWLDAEIVVKTIPAVLMQRGSR</sequence>
<dbReference type="GO" id="GO:0005886">
    <property type="term" value="C:plasma membrane"/>
    <property type="evidence" value="ECO:0007669"/>
    <property type="project" value="UniProtKB-SubCell"/>
</dbReference>
<dbReference type="PANTHER" id="PTHR30576:SF4">
    <property type="entry name" value="UNDECAPRENYL-PHOSPHATE GALACTOSE PHOSPHOTRANSFERASE"/>
    <property type="match status" value="1"/>
</dbReference>
<keyword evidence="6 9" id="KW-1133">Transmembrane helix</keyword>
<dbReference type="AlphaFoldDB" id="A0A4D7QPG7"/>
<evidence type="ECO:0000256" key="5">
    <source>
        <dbReference type="ARBA" id="ARBA00022692"/>
    </source>
</evidence>
<dbReference type="RefSeq" id="WP_137101151.1">
    <property type="nucleotide sequence ID" value="NZ_CP039865.1"/>
</dbReference>
<keyword evidence="5 9" id="KW-0812">Transmembrane</keyword>
<keyword evidence="4 11" id="KW-0808">Transferase</keyword>
<dbReference type="PANTHER" id="PTHR30576">
    <property type="entry name" value="COLANIC BIOSYNTHESIS UDP-GLUCOSE LIPID CARRIER TRANSFERASE"/>
    <property type="match status" value="1"/>
</dbReference>
<evidence type="ECO:0000256" key="2">
    <source>
        <dbReference type="ARBA" id="ARBA00006464"/>
    </source>
</evidence>
<evidence type="ECO:0000313" key="12">
    <source>
        <dbReference type="Proteomes" id="UP000298588"/>
    </source>
</evidence>
<feature type="transmembrane region" description="Helical" evidence="9">
    <location>
        <begin position="38"/>
        <end position="59"/>
    </location>
</feature>
<dbReference type="InterPro" id="IPR003362">
    <property type="entry name" value="Bact_transf"/>
</dbReference>
<keyword evidence="3" id="KW-1003">Cell membrane</keyword>
<proteinExistence type="inferred from homology"/>
<feature type="domain" description="Bacterial sugar transferase" evidence="10">
    <location>
        <begin position="33"/>
        <end position="224"/>
    </location>
</feature>
<evidence type="ECO:0000256" key="9">
    <source>
        <dbReference type="SAM" id="Phobius"/>
    </source>
</evidence>
<evidence type="ECO:0000256" key="6">
    <source>
        <dbReference type="ARBA" id="ARBA00022989"/>
    </source>
</evidence>
<evidence type="ECO:0000256" key="1">
    <source>
        <dbReference type="ARBA" id="ARBA00004236"/>
    </source>
</evidence>
<keyword evidence="7 9" id="KW-0472">Membrane</keyword>